<dbReference type="Pfam" id="PF12840">
    <property type="entry name" value="HTH_20"/>
    <property type="match status" value="1"/>
</dbReference>
<evidence type="ECO:0000259" key="1">
    <source>
        <dbReference type="SMART" id="SM00418"/>
    </source>
</evidence>
<proteinExistence type="predicted"/>
<protein>
    <submittedName>
        <fullName evidence="2">Helix-turn-helix domain-containing protein</fullName>
    </submittedName>
</protein>
<reference evidence="2 3" key="1">
    <citation type="submission" date="2023-03" db="EMBL/GenBank/DDBJ databases">
        <title>Isolation and description of six Streptomyces strains from soil environments, able to metabolize different microbial glucans.</title>
        <authorList>
            <person name="Widen T."/>
            <person name="Larsbrink J."/>
        </authorList>
    </citation>
    <scope>NUCLEOTIDE SEQUENCE [LARGE SCALE GENOMIC DNA]</scope>
    <source>
        <strain evidence="2 3">Mut1</strain>
    </source>
</reference>
<name>A0ABY9HDI6_9ACTN</name>
<dbReference type="Gene3D" id="1.10.10.10">
    <property type="entry name" value="Winged helix-like DNA-binding domain superfamily/Winged helix DNA-binding domain"/>
    <property type="match status" value="1"/>
</dbReference>
<dbReference type="InterPro" id="IPR036388">
    <property type="entry name" value="WH-like_DNA-bd_sf"/>
</dbReference>
<accession>A0ABY9HDI6</accession>
<sequence length="207" mass="22492">MSFEKPPPDPRTHVLSDPRTIRALAHPLRVDLYALIGREGPLTSAEAGRRLGVSQALASHHIRQLARHGFLTRAPGRDNREHPWRAVSNSMSWRGAGSTEEGAAAADLLEQVFIEAAVNRYLAWQGERGASEPGWRDTAGVGFNSVHLTGDELRGLVEAIDALIKPYVESRPMDDPATHPEGSALVDLTYLVSVEARAADPDEPPEG</sequence>
<evidence type="ECO:0000313" key="2">
    <source>
        <dbReference type="EMBL" id="WLQ32279.1"/>
    </source>
</evidence>
<evidence type="ECO:0000313" key="3">
    <source>
        <dbReference type="Proteomes" id="UP001239522"/>
    </source>
</evidence>
<dbReference type="SMART" id="SM00418">
    <property type="entry name" value="HTH_ARSR"/>
    <property type="match status" value="1"/>
</dbReference>
<dbReference type="InterPro" id="IPR011991">
    <property type="entry name" value="ArsR-like_HTH"/>
</dbReference>
<gene>
    <name evidence="2" type="ORF">P8A18_01920</name>
</gene>
<keyword evidence="3" id="KW-1185">Reference proteome</keyword>
<dbReference type="InterPro" id="IPR036390">
    <property type="entry name" value="WH_DNA-bd_sf"/>
</dbReference>
<dbReference type="RefSeq" id="WP_306051155.1">
    <property type="nucleotide sequence ID" value="NZ_CP120997.1"/>
</dbReference>
<dbReference type="InterPro" id="IPR001845">
    <property type="entry name" value="HTH_ArsR_DNA-bd_dom"/>
</dbReference>
<dbReference type="EMBL" id="CP120997">
    <property type="protein sequence ID" value="WLQ32279.1"/>
    <property type="molecule type" value="Genomic_DNA"/>
</dbReference>
<dbReference type="Proteomes" id="UP001239522">
    <property type="component" value="Chromosome"/>
</dbReference>
<feature type="domain" description="HTH arsR-type" evidence="1">
    <location>
        <begin position="19"/>
        <end position="110"/>
    </location>
</feature>
<dbReference type="CDD" id="cd00090">
    <property type="entry name" value="HTH_ARSR"/>
    <property type="match status" value="1"/>
</dbReference>
<dbReference type="SUPFAM" id="SSF46785">
    <property type="entry name" value="Winged helix' DNA-binding domain"/>
    <property type="match status" value="1"/>
</dbReference>
<organism evidence="2 3">
    <name type="scientific">Streptomyces castrisilvae</name>
    <dbReference type="NCBI Taxonomy" id="3033811"/>
    <lineage>
        <taxon>Bacteria</taxon>
        <taxon>Bacillati</taxon>
        <taxon>Actinomycetota</taxon>
        <taxon>Actinomycetes</taxon>
        <taxon>Kitasatosporales</taxon>
        <taxon>Streptomycetaceae</taxon>
        <taxon>Streptomyces</taxon>
    </lineage>
</organism>